<dbReference type="EMBL" id="KE148155">
    <property type="protein sequence ID" value="EPE05744.1"/>
    <property type="molecule type" value="Genomic_DNA"/>
</dbReference>
<reference evidence="3 4" key="1">
    <citation type="journal article" date="2013" name="BMC Genomics">
        <title>The genome and transcriptome of the pine saprophyte Ophiostoma piceae, and a comparison with the bark beetle-associated pine pathogen Grosmannia clavigera.</title>
        <authorList>
            <person name="Haridas S."/>
            <person name="Wang Y."/>
            <person name="Lim L."/>
            <person name="Massoumi Alamouti S."/>
            <person name="Jackman S."/>
            <person name="Docking R."/>
            <person name="Robertson G."/>
            <person name="Birol I."/>
            <person name="Bohlmann J."/>
            <person name="Breuil C."/>
        </authorList>
    </citation>
    <scope>NUCLEOTIDE SEQUENCE [LARGE SCALE GENOMIC DNA]</scope>
    <source>
        <strain evidence="3 4">UAMH 11346</strain>
    </source>
</reference>
<feature type="compositionally biased region" description="Pro residues" evidence="1">
    <location>
        <begin position="294"/>
        <end position="304"/>
    </location>
</feature>
<keyword evidence="2" id="KW-1133">Transmembrane helix</keyword>
<feature type="region of interest" description="Disordered" evidence="1">
    <location>
        <begin position="373"/>
        <end position="453"/>
    </location>
</feature>
<dbReference type="VEuPathDB" id="FungiDB:F503_08275"/>
<evidence type="ECO:0000313" key="3">
    <source>
        <dbReference type="EMBL" id="EPE05744.1"/>
    </source>
</evidence>
<feature type="region of interest" description="Disordered" evidence="1">
    <location>
        <begin position="23"/>
        <end position="43"/>
    </location>
</feature>
<keyword evidence="4" id="KW-1185">Reference proteome</keyword>
<proteinExistence type="predicted"/>
<evidence type="ECO:0000313" key="4">
    <source>
        <dbReference type="Proteomes" id="UP000016923"/>
    </source>
</evidence>
<protein>
    <submittedName>
        <fullName evidence="3">Uncharacterized protein</fullName>
    </submittedName>
</protein>
<feature type="compositionally biased region" description="Basic and acidic residues" evidence="1">
    <location>
        <begin position="309"/>
        <end position="333"/>
    </location>
</feature>
<dbReference type="Proteomes" id="UP000016923">
    <property type="component" value="Unassembled WGS sequence"/>
</dbReference>
<dbReference type="eggNOG" id="ENOG502SQ74">
    <property type="taxonomic scope" value="Eukaryota"/>
</dbReference>
<feature type="compositionally biased region" description="Acidic residues" evidence="1">
    <location>
        <begin position="400"/>
        <end position="415"/>
    </location>
</feature>
<feature type="compositionally biased region" description="Basic and acidic residues" evidence="1">
    <location>
        <begin position="27"/>
        <end position="43"/>
    </location>
</feature>
<feature type="transmembrane region" description="Helical" evidence="2">
    <location>
        <begin position="139"/>
        <end position="157"/>
    </location>
</feature>
<keyword evidence="2" id="KW-0472">Membrane</keyword>
<name>S3BWZ5_OPHP1</name>
<dbReference type="OrthoDB" id="5383784at2759"/>
<feature type="transmembrane region" description="Helical" evidence="2">
    <location>
        <begin position="225"/>
        <end position="245"/>
    </location>
</feature>
<organism evidence="3 4">
    <name type="scientific">Ophiostoma piceae (strain UAMH 11346)</name>
    <name type="common">Sap stain fungus</name>
    <dbReference type="NCBI Taxonomy" id="1262450"/>
    <lineage>
        <taxon>Eukaryota</taxon>
        <taxon>Fungi</taxon>
        <taxon>Dikarya</taxon>
        <taxon>Ascomycota</taxon>
        <taxon>Pezizomycotina</taxon>
        <taxon>Sordariomycetes</taxon>
        <taxon>Sordariomycetidae</taxon>
        <taxon>Ophiostomatales</taxon>
        <taxon>Ophiostomataceae</taxon>
        <taxon>Ophiostoma</taxon>
    </lineage>
</organism>
<gene>
    <name evidence="3" type="ORF">F503_08275</name>
</gene>
<feature type="transmembrane region" description="Helical" evidence="2">
    <location>
        <begin position="186"/>
        <end position="205"/>
    </location>
</feature>
<sequence length="656" mass="74476">MTRLGPLTSQALGRSSYDIVVQGEGEDNPRAPRQQYDDRGWPVNDETKRINSDIIRSHNEVMQVIGVAEPESGMMSADAESNRRLLQQHYEDHMGQKFWFPLRTAGIIGLWGMGPLRQRVLLFRRFDDFLPWRNYRQNYGMHAIFSTFLTGLPVAVVENRLVRNWKHVLYAFVRTHLRAYMWLQRLSIAPQYPWLPPILFFVPFSSKSPISLPPPLPETLTWPSIIQWAGAAFLNLAPIALMYAYTEIYDRVHHRLNHAIFENLDPPSNPPLRRPAWLYSPFTAERQLAGVPPAENPNPPPGPRPQTGYEREQERERERERELEGERERERRPSIPPPPAENERLFSDPDDSQRNAMEAHAAEIELEAVASIAARPSQQEHVVGAQDARHAHEQEREAVQEPEQDEQEQEQDDEPQSSRHQPQFRSGTPAPGSPTSARRRNTVSSGGGDDGYISEEEEFELSATLISFDVEAAEAGDQPPNAWSAELRQSSNAAGYDGDMGVAYGGARARGTYIRGVYYPDANVGFMSDTMLSRLPATVYSSCTAVLLATAGLIDLEALVIRTLAWTYRLRHGQPVDDLHKLYWIPYFSVGMSWDAFNHLLMAFLFQSFVDAALISTALGLGYVYHGSRQGWSFYRVVKEKLWPNKKKNKGTAQEQ</sequence>
<evidence type="ECO:0000256" key="2">
    <source>
        <dbReference type="SAM" id="Phobius"/>
    </source>
</evidence>
<feature type="region of interest" description="Disordered" evidence="1">
    <location>
        <begin position="289"/>
        <end position="355"/>
    </location>
</feature>
<keyword evidence="2" id="KW-0812">Transmembrane</keyword>
<dbReference type="AlphaFoldDB" id="S3BWZ5"/>
<feature type="compositionally biased region" description="Basic and acidic residues" evidence="1">
    <location>
        <begin position="387"/>
        <end position="399"/>
    </location>
</feature>
<feature type="transmembrane region" description="Helical" evidence="2">
    <location>
        <begin position="537"/>
        <end position="561"/>
    </location>
</feature>
<accession>S3BWZ5</accession>
<feature type="transmembrane region" description="Helical" evidence="2">
    <location>
        <begin position="600"/>
        <end position="625"/>
    </location>
</feature>
<feature type="compositionally biased region" description="Basic and acidic residues" evidence="1">
    <location>
        <begin position="341"/>
        <end position="353"/>
    </location>
</feature>
<evidence type="ECO:0000256" key="1">
    <source>
        <dbReference type="SAM" id="MobiDB-lite"/>
    </source>
</evidence>
<dbReference type="HOGENOM" id="CLU_038389_0_0_1"/>